<dbReference type="Pfam" id="PF13439">
    <property type="entry name" value="Glyco_transf_4"/>
    <property type="match status" value="1"/>
</dbReference>
<dbReference type="GO" id="GO:0016757">
    <property type="term" value="F:glycosyltransferase activity"/>
    <property type="evidence" value="ECO:0007669"/>
    <property type="project" value="InterPro"/>
</dbReference>
<dbReference type="Pfam" id="PF00534">
    <property type="entry name" value="Glycos_transf_1"/>
    <property type="match status" value="1"/>
</dbReference>
<evidence type="ECO:0000313" key="4">
    <source>
        <dbReference type="EMBL" id="PIP33521.1"/>
    </source>
</evidence>
<name>A0A2G9ZK90_9BACT</name>
<dbReference type="InterPro" id="IPR028098">
    <property type="entry name" value="Glyco_trans_4-like_N"/>
</dbReference>
<evidence type="ECO:0000259" key="3">
    <source>
        <dbReference type="Pfam" id="PF13439"/>
    </source>
</evidence>
<dbReference type="InterPro" id="IPR001296">
    <property type="entry name" value="Glyco_trans_1"/>
</dbReference>
<feature type="domain" description="Glycosyltransferase subfamily 4-like N-terminal" evidence="3">
    <location>
        <begin position="48"/>
        <end position="183"/>
    </location>
</feature>
<protein>
    <recommendedName>
        <fullName evidence="6">Glycosyl transferase family 1</fullName>
    </recommendedName>
</protein>
<reference evidence="4 5" key="1">
    <citation type="submission" date="2017-09" db="EMBL/GenBank/DDBJ databases">
        <title>Depth-based differentiation of microbial function through sediment-hosted aquifers and enrichment of novel symbionts in the deep terrestrial subsurface.</title>
        <authorList>
            <person name="Probst A.J."/>
            <person name="Ladd B."/>
            <person name="Jarett J.K."/>
            <person name="Geller-Mcgrath D.E."/>
            <person name="Sieber C.M."/>
            <person name="Emerson J.B."/>
            <person name="Anantharaman K."/>
            <person name="Thomas B.C."/>
            <person name="Malmstrom R."/>
            <person name="Stieglmeier M."/>
            <person name="Klingl A."/>
            <person name="Woyke T."/>
            <person name="Ryan C.M."/>
            <person name="Banfield J.F."/>
        </authorList>
    </citation>
    <scope>NUCLEOTIDE SEQUENCE [LARGE SCALE GENOMIC DNA]</scope>
    <source>
        <strain evidence="4">CG23_combo_of_CG06-09_8_20_14_all_49_15</strain>
    </source>
</reference>
<dbReference type="SUPFAM" id="SSF53756">
    <property type="entry name" value="UDP-Glycosyltransferase/glycogen phosphorylase"/>
    <property type="match status" value="1"/>
</dbReference>
<sequence length="396" mass="45925">MAEKKQIYRIGIDARFYGPIGKGLGRYQQEIVDNILKMDEVNEYVIFLSPANYDFFQERPPRIRKVLARSRWYTLSEQISMPYLIWRESLDLMHFPHFNAAILCPVPFLVTIHDLILVRYPTPRASTLGPWLYKIKNRAYWLVVKTALRRARRIIAVSEFTKKDIIEIFSISPEKIRVIYEGVANLAKGRDDLFADIANPSGTLAAYGLNKKFFLYVGNAYPHKNLEGLLELFQKMLANGEIQDYQLVLVGKEDYFYRRLKRQVEKMGLWAEKKSANPVVFTGYVPDKDLEVFYQQATAYIFPSFYEGFGLPPLEAMAKGCPVISSNQTCLPEILGSAALYFNPAREDEMRACLLKITNFPAIRQALIEKGKEQAKKYSWWECAREHWQIYHGLLN</sequence>
<keyword evidence="1" id="KW-0808">Transferase</keyword>
<evidence type="ECO:0000256" key="1">
    <source>
        <dbReference type="ARBA" id="ARBA00022679"/>
    </source>
</evidence>
<dbReference type="PANTHER" id="PTHR46401">
    <property type="entry name" value="GLYCOSYLTRANSFERASE WBBK-RELATED"/>
    <property type="match status" value="1"/>
</dbReference>
<dbReference type="FunFam" id="3.40.50.2000:FF:000119">
    <property type="entry name" value="Glycosyl transferase group 1"/>
    <property type="match status" value="1"/>
</dbReference>
<feature type="domain" description="Glycosyl transferase family 1" evidence="2">
    <location>
        <begin position="210"/>
        <end position="373"/>
    </location>
</feature>
<accession>A0A2G9ZK90</accession>
<evidence type="ECO:0008006" key="6">
    <source>
        <dbReference type="Google" id="ProtNLM"/>
    </source>
</evidence>
<organism evidence="4 5">
    <name type="scientific">Candidatus Falkowbacteria bacterium CG23_combo_of_CG06-09_8_20_14_all_49_15</name>
    <dbReference type="NCBI Taxonomy" id="1974572"/>
    <lineage>
        <taxon>Bacteria</taxon>
        <taxon>Candidatus Falkowiibacteriota</taxon>
    </lineage>
</organism>
<gene>
    <name evidence="4" type="ORF">COX22_03850</name>
</gene>
<evidence type="ECO:0000313" key="5">
    <source>
        <dbReference type="Proteomes" id="UP000230729"/>
    </source>
</evidence>
<dbReference type="PANTHER" id="PTHR46401:SF2">
    <property type="entry name" value="GLYCOSYLTRANSFERASE WBBK-RELATED"/>
    <property type="match status" value="1"/>
</dbReference>
<dbReference type="CDD" id="cd03809">
    <property type="entry name" value="GT4_MtfB-like"/>
    <property type="match status" value="1"/>
</dbReference>
<proteinExistence type="predicted"/>
<dbReference type="Gene3D" id="3.40.50.2000">
    <property type="entry name" value="Glycogen Phosphorylase B"/>
    <property type="match status" value="2"/>
</dbReference>
<dbReference type="GO" id="GO:0009103">
    <property type="term" value="P:lipopolysaccharide biosynthetic process"/>
    <property type="evidence" value="ECO:0007669"/>
    <property type="project" value="TreeGrafter"/>
</dbReference>
<dbReference type="AlphaFoldDB" id="A0A2G9ZK90"/>
<dbReference type="EMBL" id="PCSD01000094">
    <property type="protein sequence ID" value="PIP33521.1"/>
    <property type="molecule type" value="Genomic_DNA"/>
</dbReference>
<evidence type="ECO:0000259" key="2">
    <source>
        <dbReference type="Pfam" id="PF00534"/>
    </source>
</evidence>
<dbReference type="Proteomes" id="UP000230729">
    <property type="component" value="Unassembled WGS sequence"/>
</dbReference>
<comment type="caution">
    <text evidence="4">The sequence shown here is derived from an EMBL/GenBank/DDBJ whole genome shotgun (WGS) entry which is preliminary data.</text>
</comment>